<keyword evidence="4" id="KW-1185">Reference proteome</keyword>
<gene>
    <name evidence="3" type="ORF">EXE57_05305</name>
</gene>
<reference evidence="3 4" key="1">
    <citation type="submission" date="2019-03" db="EMBL/GenBank/DDBJ databases">
        <title>Three New Species of Nocardioides, Nocardioides euryhalodurans sp. nov., Nocardioides seonyuensis sp. nov. and Nocardioides eburneoflavus sp. nov., Iolated from Soil.</title>
        <authorList>
            <person name="Roh S.G."/>
            <person name="Lee C."/>
            <person name="Kim M.-K."/>
            <person name="Kim S.B."/>
        </authorList>
    </citation>
    <scope>NUCLEOTIDE SEQUENCE [LARGE SCALE GENOMIC DNA]</scope>
    <source>
        <strain evidence="3 4">MMS17-SY117</strain>
    </source>
</reference>
<dbReference type="InterPro" id="IPR004378">
    <property type="entry name" value="F420H2_quin_Rdtase"/>
</dbReference>
<dbReference type="Gene3D" id="2.30.110.10">
    <property type="entry name" value="Electron Transport, Fmn-binding Protein, Chain A"/>
    <property type="match status" value="1"/>
</dbReference>
<dbReference type="PANTHER" id="PTHR39428">
    <property type="entry name" value="F420H(2)-DEPENDENT QUINONE REDUCTASE RV1261C"/>
    <property type="match status" value="1"/>
</dbReference>
<dbReference type="Pfam" id="PF04075">
    <property type="entry name" value="F420H2_quin_red"/>
    <property type="match status" value="1"/>
</dbReference>
<evidence type="ECO:0000313" key="4">
    <source>
        <dbReference type="Proteomes" id="UP000294894"/>
    </source>
</evidence>
<comment type="similarity">
    <text evidence="1">Belongs to the F420H(2)-dependent quinone reductase family.</text>
</comment>
<accession>A0A4P7GIG5</accession>
<dbReference type="NCBIfam" id="TIGR00026">
    <property type="entry name" value="hi_GC_TIGR00026"/>
    <property type="match status" value="1"/>
</dbReference>
<dbReference type="PANTHER" id="PTHR39428:SF1">
    <property type="entry name" value="F420H(2)-DEPENDENT QUINONE REDUCTASE RV1261C"/>
    <property type="match status" value="1"/>
</dbReference>
<dbReference type="AlphaFoldDB" id="A0A4P7GIG5"/>
<comment type="catalytic activity">
    <reaction evidence="2">
        <text>oxidized coenzyme F420-(gamma-L-Glu)(n) + a quinol + H(+) = reduced coenzyme F420-(gamma-L-Glu)(n) + a quinone</text>
        <dbReference type="Rhea" id="RHEA:39663"/>
        <dbReference type="Rhea" id="RHEA-COMP:12939"/>
        <dbReference type="Rhea" id="RHEA-COMP:14378"/>
        <dbReference type="ChEBI" id="CHEBI:15378"/>
        <dbReference type="ChEBI" id="CHEBI:24646"/>
        <dbReference type="ChEBI" id="CHEBI:132124"/>
        <dbReference type="ChEBI" id="CHEBI:133980"/>
        <dbReference type="ChEBI" id="CHEBI:139511"/>
    </reaction>
</comment>
<evidence type="ECO:0000256" key="2">
    <source>
        <dbReference type="ARBA" id="ARBA00049106"/>
    </source>
</evidence>
<evidence type="ECO:0000256" key="1">
    <source>
        <dbReference type="ARBA" id="ARBA00008710"/>
    </source>
</evidence>
<sequence length="172" mass="19022">MGLAADLDYDHRTGNPVHRLGRWVGGTRAGGWVFSRSLRHLDDLVGRLSDGRHSAPGLLTGLAVLDLTTTGRRSGQRRTSHLIATPYDGTLALLGTNFGQEGTPAWALNLEAEPRATVSYRGTTREVVARPATAAEAEEIFDLAARFYVGYRHYRQRIGDRRRIRVFVLDPV</sequence>
<name>A0A4P7GIG5_9ACTN</name>
<dbReference type="InterPro" id="IPR012349">
    <property type="entry name" value="Split_barrel_FMN-bd"/>
</dbReference>
<dbReference type="GO" id="GO:0005886">
    <property type="term" value="C:plasma membrane"/>
    <property type="evidence" value="ECO:0007669"/>
    <property type="project" value="TreeGrafter"/>
</dbReference>
<organism evidence="3 4">
    <name type="scientific">Nocardioides euryhalodurans</name>
    <dbReference type="NCBI Taxonomy" id="2518370"/>
    <lineage>
        <taxon>Bacteria</taxon>
        <taxon>Bacillati</taxon>
        <taxon>Actinomycetota</taxon>
        <taxon>Actinomycetes</taxon>
        <taxon>Propionibacteriales</taxon>
        <taxon>Nocardioidaceae</taxon>
        <taxon>Nocardioides</taxon>
    </lineage>
</organism>
<dbReference type="EMBL" id="CP038267">
    <property type="protein sequence ID" value="QBR91750.1"/>
    <property type="molecule type" value="Genomic_DNA"/>
</dbReference>
<proteinExistence type="inferred from homology"/>
<dbReference type="Proteomes" id="UP000294894">
    <property type="component" value="Chromosome"/>
</dbReference>
<dbReference type="OrthoDB" id="8225825at2"/>
<dbReference type="GO" id="GO:0016491">
    <property type="term" value="F:oxidoreductase activity"/>
    <property type="evidence" value="ECO:0007669"/>
    <property type="project" value="InterPro"/>
</dbReference>
<dbReference type="GO" id="GO:0070967">
    <property type="term" value="F:coenzyme F420 binding"/>
    <property type="evidence" value="ECO:0007669"/>
    <property type="project" value="TreeGrafter"/>
</dbReference>
<dbReference type="KEGG" id="noy:EXE57_05305"/>
<evidence type="ECO:0000313" key="3">
    <source>
        <dbReference type="EMBL" id="QBR91750.1"/>
    </source>
</evidence>
<dbReference type="RefSeq" id="WP_135074672.1">
    <property type="nucleotide sequence ID" value="NZ_CP038267.1"/>
</dbReference>
<protein>
    <submittedName>
        <fullName evidence="3">Nitroreductase family deazaflavin-dependent oxidoreductase</fullName>
    </submittedName>
</protein>